<dbReference type="Gene3D" id="3.30.720.110">
    <property type="match status" value="1"/>
</dbReference>
<accession>A0A087M4P5</accession>
<keyword evidence="3" id="KW-1185">Reference proteome</keyword>
<dbReference type="InterPro" id="IPR004360">
    <property type="entry name" value="Glyas_Fos-R_dOase_dom"/>
</dbReference>
<dbReference type="OrthoDB" id="9806945at2"/>
<evidence type="ECO:0000313" key="2">
    <source>
        <dbReference type="EMBL" id="KFL31848.1"/>
    </source>
</evidence>
<organism evidence="2 3">
    <name type="scientific">Devosia riboflavina</name>
    <dbReference type="NCBI Taxonomy" id="46914"/>
    <lineage>
        <taxon>Bacteria</taxon>
        <taxon>Pseudomonadati</taxon>
        <taxon>Pseudomonadota</taxon>
        <taxon>Alphaproteobacteria</taxon>
        <taxon>Hyphomicrobiales</taxon>
        <taxon>Devosiaceae</taxon>
        <taxon>Devosia</taxon>
    </lineage>
</organism>
<evidence type="ECO:0000313" key="3">
    <source>
        <dbReference type="Proteomes" id="UP000028981"/>
    </source>
</evidence>
<protein>
    <recommendedName>
        <fullName evidence="1">VOC domain-containing protein</fullName>
    </recommendedName>
</protein>
<name>A0A087M4P5_9HYPH</name>
<dbReference type="Gene3D" id="3.30.720.120">
    <property type="match status" value="1"/>
</dbReference>
<comment type="caution">
    <text evidence="2">The sequence shown here is derived from an EMBL/GenBank/DDBJ whole genome shotgun (WGS) entry which is preliminary data.</text>
</comment>
<dbReference type="InterPro" id="IPR026275">
    <property type="entry name" value="Glyoxalase/dOase/EhpR"/>
</dbReference>
<dbReference type="Proteomes" id="UP000028981">
    <property type="component" value="Unassembled WGS sequence"/>
</dbReference>
<dbReference type="AlphaFoldDB" id="A0A087M4P5"/>
<dbReference type="InterPro" id="IPR029068">
    <property type="entry name" value="Glyas_Bleomycin-R_OHBP_Dase"/>
</dbReference>
<evidence type="ECO:0000259" key="1">
    <source>
        <dbReference type="PROSITE" id="PS51819"/>
    </source>
</evidence>
<dbReference type="STRING" id="46914.JP75_07290"/>
<dbReference type="EMBL" id="JQGC01000005">
    <property type="protein sequence ID" value="KFL31848.1"/>
    <property type="molecule type" value="Genomic_DNA"/>
</dbReference>
<dbReference type="PROSITE" id="PS51819">
    <property type="entry name" value="VOC"/>
    <property type="match status" value="1"/>
</dbReference>
<dbReference type="Pfam" id="PF00903">
    <property type="entry name" value="Glyoxalase"/>
    <property type="match status" value="1"/>
</dbReference>
<dbReference type="SUPFAM" id="SSF54593">
    <property type="entry name" value="Glyoxalase/Bleomycin resistance protein/Dihydroxybiphenyl dioxygenase"/>
    <property type="match status" value="1"/>
</dbReference>
<sequence length="125" mass="13848">MRTLNYILLAVANPAASEKFYSGLLGVKPVENSPTFVLYVLPNGMKFGLWIKDEIEPKPLPVGGVEVTFTEDDEASVQATYADWSGKAKVLQEPVTMDFGFTFVVEDPDGHRIRVFTPPASRRRG</sequence>
<dbReference type="RefSeq" id="WP_035080968.1">
    <property type="nucleotide sequence ID" value="NZ_JQGC01000005.1"/>
</dbReference>
<proteinExistence type="predicted"/>
<reference evidence="2 3" key="1">
    <citation type="submission" date="2014-08" db="EMBL/GenBank/DDBJ databases">
        <authorList>
            <person name="Hassan Y.I."/>
            <person name="Lepp D."/>
            <person name="Zhou T."/>
        </authorList>
    </citation>
    <scope>NUCLEOTIDE SEQUENCE [LARGE SCALE GENOMIC DNA]</scope>
    <source>
        <strain evidence="2 3">IFO13584</strain>
    </source>
</reference>
<gene>
    <name evidence="2" type="ORF">JP75_07290</name>
</gene>
<feature type="domain" description="VOC" evidence="1">
    <location>
        <begin position="3"/>
        <end position="118"/>
    </location>
</feature>
<dbReference type="PIRSF" id="PIRSF039020">
    <property type="entry name" value="EhpR"/>
    <property type="match status" value="1"/>
</dbReference>
<dbReference type="InterPro" id="IPR037523">
    <property type="entry name" value="VOC_core"/>
</dbReference>